<dbReference type="InterPro" id="IPR043129">
    <property type="entry name" value="ATPase_NBD"/>
</dbReference>
<keyword evidence="7" id="KW-0067">ATP-binding</keyword>
<evidence type="ECO:0000313" key="9">
    <source>
        <dbReference type="EMBL" id="KGX85017.1"/>
    </source>
</evidence>
<evidence type="ECO:0000256" key="5">
    <source>
        <dbReference type="ARBA" id="ARBA00022741"/>
    </source>
</evidence>
<dbReference type="GO" id="GO:0006096">
    <property type="term" value="P:glycolytic process"/>
    <property type="evidence" value="ECO:0007669"/>
    <property type="project" value="InterPro"/>
</dbReference>
<gene>
    <name evidence="9" type="ORF">N783_15485</name>
</gene>
<dbReference type="eggNOG" id="COG1940">
    <property type="taxonomic scope" value="Bacteria"/>
</dbReference>
<dbReference type="RefSeq" id="WP_027448604.1">
    <property type="nucleotide sequence ID" value="NZ_AVPF01000045.1"/>
</dbReference>
<keyword evidence="4" id="KW-0808">Transferase</keyword>
<dbReference type="EC" id="2.7.1.2" evidence="2"/>
<protein>
    <recommendedName>
        <fullName evidence="3">Glucokinase</fullName>
        <ecNumber evidence="2">2.7.1.2</ecNumber>
    </recommendedName>
    <alternativeName>
        <fullName evidence="8">Glucose kinase</fullName>
    </alternativeName>
</protein>
<evidence type="ECO:0000256" key="8">
    <source>
        <dbReference type="ARBA" id="ARBA00032386"/>
    </source>
</evidence>
<comment type="caution">
    <text evidence="9">The sequence shown here is derived from an EMBL/GenBank/DDBJ whole genome shotgun (WGS) entry which is preliminary data.</text>
</comment>
<dbReference type="Pfam" id="PF00480">
    <property type="entry name" value="ROK"/>
    <property type="match status" value="1"/>
</dbReference>
<dbReference type="GO" id="GO:0004340">
    <property type="term" value="F:glucokinase activity"/>
    <property type="evidence" value="ECO:0007669"/>
    <property type="project" value="UniProtKB-EC"/>
</dbReference>
<comment type="similarity">
    <text evidence="1">Belongs to the ROK (NagC/XylR) family.</text>
</comment>
<proteinExistence type="inferred from homology"/>
<dbReference type="InterPro" id="IPR004654">
    <property type="entry name" value="ROK_glcA"/>
</dbReference>
<organism evidence="9 10">
    <name type="scientific">Pontibacillus marinus BH030004 = DSM 16465</name>
    <dbReference type="NCBI Taxonomy" id="1385511"/>
    <lineage>
        <taxon>Bacteria</taxon>
        <taxon>Bacillati</taxon>
        <taxon>Bacillota</taxon>
        <taxon>Bacilli</taxon>
        <taxon>Bacillales</taxon>
        <taxon>Bacillaceae</taxon>
        <taxon>Pontibacillus</taxon>
    </lineage>
</organism>
<evidence type="ECO:0000256" key="3">
    <source>
        <dbReference type="ARBA" id="ARBA00014701"/>
    </source>
</evidence>
<dbReference type="InterPro" id="IPR049874">
    <property type="entry name" value="ROK_cs"/>
</dbReference>
<dbReference type="PROSITE" id="PS01125">
    <property type="entry name" value="ROK"/>
    <property type="match status" value="1"/>
</dbReference>
<dbReference type="OrthoDB" id="9810372at2"/>
<reference evidence="9 10" key="1">
    <citation type="submission" date="2013-08" db="EMBL/GenBank/DDBJ databases">
        <authorList>
            <person name="Huang J."/>
            <person name="Wang G."/>
        </authorList>
    </citation>
    <scope>NUCLEOTIDE SEQUENCE [LARGE SCALE GENOMIC DNA]</scope>
    <source>
        <strain evidence="9 10">BH030004</strain>
    </source>
</reference>
<dbReference type="GO" id="GO:0005737">
    <property type="term" value="C:cytoplasm"/>
    <property type="evidence" value="ECO:0007669"/>
    <property type="project" value="InterPro"/>
</dbReference>
<dbReference type="SUPFAM" id="SSF53067">
    <property type="entry name" value="Actin-like ATPase domain"/>
    <property type="match status" value="1"/>
</dbReference>
<dbReference type="AlphaFoldDB" id="A0A0A5HN48"/>
<evidence type="ECO:0000256" key="2">
    <source>
        <dbReference type="ARBA" id="ARBA00012323"/>
    </source>
</evidence>
<evidence type="ECO:0000256" key="7">
    <source>
        <dbReference type="ARBA" id="ARBA00022840"/>
    </source>
</evidence>
<name>A0A0A5HN48_9BACI</name>
<evidence type="ECO:0000256" key="4">
    <source>
        <dbReference type="ARBA" id="ARBA00022679"/>
    </source>
</evidence>
<evidence type="ECO:0000256" key="1">
    <source>
        <dbReference type="ARBA" id="ARBA00006479"/>
    </source>
</evidence>
<dbReference type="Gene3D" id="3.30.420.40">
    <property type="match status" value="2"/>
</dbReference>
<sequence>MENRNFIGVDIGGTTVKLAFITYNGDILSKWEIPTNKEGNGSSIVEDIAASIKSKQEELNFSHDQFIGIGVGAPGFVDVGEGFIYSAVNIGWENYHLTTALTEETGYDAWLENDANLAALGENWKGAGGQANHLIAVTLGTGVGGGIIGNGQLLHGANGTVAEIGHMTAKTENGRACNCGKTGCLETVASATAIVRSAYDAIEAGEKTTLQEILRQNETISARDVFQEAAKGDQASQSILDEVIHYLGIAIANLAIAINPTRIVIGGGVSQAGDQLLNPLRKVFDQNALKRTSQAAEFVIASLGNDAGVLGAAYLAKQKSGK</sequence>
<keyword evidence="10" id="KW-1185">Reference proteome</keyword>
<dbReference type="PANTHER" id="PTHR18964">
    <property type="entry name" value="ROK (REPRESSOR, ORF, KINASE) FAMILY"/>
    <property type="match status" value="1"/>
</dbReference>
<dbReference type="InterPro" id="IPR000600">
    <property type="entry name" value="ROK"/>
</dbReference>
<evidence type="ECO:0000313" key="10">
    <source>
        <dbReference type="Proteomes" id="UP000030403"/>
    </source>
</evidence>
<dbReference type="EMBL" id="AVPF01000045">
    <property type="protein sequence ID" value="KGX85017.1"/>
    <property type="molecule type" value="Genomic_DNA"/>
</dbReference>
<dbReference type="PANTHER" id="PTHR18964:SF149">
    <property type="entry name" value="BIFUNCTIONAL UDP-N-ACETYLGLUCOSAMINE 2-EPIMERASE_N-ACETYLMANNOSAMINE KINASE"/>
    <property type="match status" value="1"/>
</dbReference>
<keyword evidence="6 9" id="KW-0418">Kinase</keyword>
<dbReference type="Proteomes" id="UP000030403">
    <property type="component" value="Unassembled WGS sequence"/>
</dbReference>
<dbReference type="NCBIfam" id="TIGR00744">
    <property type="entry name" value="ROK_glcA_fam"/>
    <property type="match status" value="1"/>
</dbReference>
<accession>A0A0A5HN48</accession>
<keyword evidence="5" id="KW-0547">Nucleotide-binding</keyword>
<dbReference type="STRING" id="1385511.GCA_000425225_01741"/>
<evidence type="ECO:0000256" key="6">
    <source>
        <dbReference type="ARBA" id="ARBA00022777"/>
    </source>
</evidence>
<dbReference type="GO" id="GO:0005524">
    <property type="term" value="F:ATP binding"/>
    <property type="evidence" value="ECO:0007669"/>
    <property type="project" value="UniProtKB-KW"/>
</dbReference>